<feature type="region of interest" description="Disordered" evidence="1">
    <location>
        <begin position="20"/>
        <end position="41"/>
    </location>
</feature>
<accession>V4H976</accession>
<dbReference type="InterPro" id="IPR006311">
    <property type="entry name" value="TAT_signal"/>
</dbReference>
<dbReference type="AlphaFoldDB" id="V4H976"/>
<sequence length="255" mass="26236">MHRRRFLAGAAVAGAAGLAGCGTASGAPRPPSLPDERLDDGGWERTTETEQALFSETVAGAEVSATAVTRVYDDAALRATVSERTLGAVDAPLATFFASRVTFRPNIAEVPLESAREQLAARAAEAARAEFEAQLRAAGLSDVTPADGGTTTVATGESADRTDYTAAFAFDDLSFPVGERDLTVEGGEVAVAGFLAAWVHDGGLLIAGGAHPAENFARTVERDLSDSIAVTVDVDLGLTPEAYAADLNALVTNVG</sequence>
<evidence type="ECO:0000313" key="2">
    <source>
        <dbReference type="EMBL" id="ESP87270.1"/>
    </source>
</evidence>
<evidence type="ECO:0000313" key="3">
    <source>
        <dbReference type="Proteomes" id="UP000017840"/>
    </source>
</evidence>
<dbReference type="PROSITE" id="PS51257">
    <property type="entry name" value="PROKAR_LIPOPROTEIN"/>
    <property type="match status" value="1"/>
</dbReference>
<dbReference type="Pfam" id="PF20127">
    <property type="entry name" value="DUF6517"/>
    <property type="match status" value="1"/>
</dbReference>
<organism evidence="2 3">
    <name type="scientific">Candidatus Halobonum tyrrellensis G22</name>
    <dbReference type="NCBI Taxonomy" id="1324957"/>
    <lineage>
        <taxon>Archaea</taxon>
        <taxon>Methanobacteriati</taxon>
        <taxon>Methanobacteriota</taxon>
        <taxon>Stenosarchaea group</taxon>
        <taxon>Halobacteria</taxon>
        <taxon>Halobacteriales</taxon>
        <taxon>Haloferacaceae</taxon>
        <taxon>Candidatus Halobonum</taxon>
    </lineage>
</organism>
<reference evidence="2 3" key="1">
    <citation type="journal article" date="2013" name="Genome Announc.">
        <title>Draft Genome Sequence of 'Candidatus Halobonum tyrrellensis' Strain G22, Isolated from the Hypersaline Waters of Lake Tyrrell, Australia.</title>
        <authorList>
            <person name="Ugalde J.A."/>
            <person name="Narasingarao P."/>
            <person name="Kuo S."/>
            <person name="Podell S."/>
            <person name="Allen E.E."/>
        </authorList>
    </citation>
    <scope>NUCLEOTIDE SEQUENCE [LARGE SCALE GENOMIC DNA]</scope>
    <source>
        <strain evidence="2 3">G22</strain>
    </source>
</reference>
<comment type="caution">
    <text evidence="2">The sequence shown here is derived from an EMBL/GenBank/DDBJ whole genome shotgun (WGS) entry which is preliminary data.</text>
</comment>
<protein>
    <recommendedName>
        <fullName evidence="4">Lipoprotein</fullName>
    </recommendedName>
</protein>
<dbReference type="OrthoDB" id="271308at2157"/>
<evidence type="ECO:0000256" key="1">
    <source>
        <dbReference type="SAM" id="MobiDB-lite"/>
    </source>
</evidence>
<name>V4H976_9EURY</name>
<dbReference type="PROSITE" id="PS51318">
    <property type="entry name" value="TAT"/>
    <property type="match status" value="1"/>
</dbReference>
<dbReference type="eggNOG" id="arCOG03927">
    <property type="taxonomic scope" value="Archaea"/>
</dbReference>
<gene>
    <name evidence="2" type="ORF">K933_14328</name>
</gene>
<evidence type="ECO:0008006" key="4">
    <source>
        <dbReference type="Google" id="ProtNLM"/>
    </source>
</evidence>
<proteinExistence type="predicted"/>
<dbReference type="RefSeq" id="WP_023395439.1">
    <property type="nucleotide sequence ID" value="NZ_ASGZ01000060.1"/>
</dbReference>
<dbReference type="EMBL" id="ASGZ01000060">
    <property type="protein sequence ID" value="ESP87270.1"/>
    <property type="molecule type" value="Genomic_DNA"/>
</dbReference>
<keyword evidence="3" id="KW-1185">Reference proteome</keyword>
<dbReference type="Proteomes" id="UP000017840">
    <property type="component" value="Unassembled WGS sequence"/>
</dbReference>
<dbReference type="InterPro" id="IPR045396">
    <property type="entry name" value="DUF6517"/>
</dbReference>